<dbReference type="InterPro" id="IPR012341">
    <property type="entry name" value="6hp_glycosidase-like_sf"/>
</dbReference>
<keyword evidence="2" id="KW-0413">Isomerase</keyword>
<comment type="similarity">
    <text evidence="1">Belongs to the N-acylglucosamine 2-epimerase family.</text>
</comment>
<organism evidence="3 4">
    <name type="scientific">Halalkaliarchaeum desulfuricum</name>
    <dbReference type="NCBI Taxonomy" id="2055893"/>
    <lineage>
        <taxon>Archaea</taxon>
        <taxon>Methanobacteriati</taxon>
        <taxon>Methanobacteriota</taxon>
        <taxon>Stenosarchaea group</taxon>
        <taxon>Halobacteria</taxon>
        <taxon>Halobacteriales</taxon>
        <taxon>Haloferacaceae</taxon>
        <taxon>Halalkaliarchaeum</taxon>
    </lineage>
</organism>
<sequence length="427" mass="47401">MTPPTFADPESLRREFLALLEARYPDCLADRGFVTGFDPETGEVTDRDSRHLVATCRYVSNFSLAVTHDARDPWLETAVHGLEFLERAHRDSDVDGNPTYRWLFSAAGIDDPDGSVQVVDDRLSTYGHAFVVLAHARAADAGLSPDATAPSDAVADLEVVADPAAIADAFLDRFYEPEHGLCRSDLDADGEPIEPYRGQNANMHACEALLAAARFTGDAALLERAETIARRITVDLTAETDGLVWEHYTPDWNHDFEYNEDTPRDQFRPWGYQPGHHAEWAKLLGELDREGITWALDRGIELFDAAVDLGWDDDRGGFYYAVEADGTPVAAEKYGWAVAEAIGAAAVLFERTGDERFRRWHDRLWNYAAGTLRAPTGMWRERVSADNEPIPPTDAPPVEPDYHPIGACHTGLESSMAIRENRDGSNK</sequence>
<evidence type="ECO:0000313" key="4">
    <source>
        <dbReference type="Proteomes" id="UP000263012"/>
    </source>
</evidence>
<reference evidence="4" key="1">
    <citation type="submission" date="2017-11" db="EMBL/GenBank/DDBJ databases">
        <title>Phenotypic and genomic properties of facultatively anaerobic sulfur-reducing natronoarchaea from hypersaline soda lakes.</title>
        <authorList>
            <person name="Sorokin D.Y."/>
            <person name="Kublanov I.V."/>
            <person name="Roman P."/>
            <person name="Sinninghe Damste J.S."/>
            <person name="Golyshin P.N."/>
            <person name="Rojo D."/>
            <person name="Ciordia S."/>
            <person name="Mena M.D.C."/>
            <person name="Ferrer M."/>
            <person name="Messina E."/>
            <person name="Smedile F."/>
            <person name="La Spada G."/>
            <person name="La Cono V."/>
            <person name="Yakimov M.M."/>
        </authorList>
    </citation>
    <scope>NUCLEOTIDE SEQUENCE [LARGE SCALE GENOMIC DNA]</scope>
    <source>
        <strain evidence="4">AArc-Sl</strain>
    </source>
</reference>
<dbReference type="InterPro" id="IPR008928">
    <property type="entry name" value="6-hairpin_glycosidase_sf"/>
</dbReference>
<evidence type="ECO:0000256" key="1">
    <source>
        <dbReference type="ARBA" id="ARBA00008558"/>
    </source>
</evidence>
<dbReference type="SUPFAM" id="SSF48208">
    <property type="entry name" value="Six-hairpin glycosidases"/>
    <property type="match status" value="1"/>
</dbReference>
<proteinExistence type="inferred from homology"/>
<dbReference type="Proteomes" id="UP000263012">
    <property type="component" value="Chromosome"/>
</dbReference>
<evidence type="ECO:0000313" key="3">
    <source>
        <dbReference type="EMBL" id="AUX10061.1"/>
    </source>
</evidence>
<dbReference type="GeneID" id="37878797"/>
<protein>
    <submittedName>
        <fullName evidence="3">N-acylglucosamine 2-epimerase</fullName>
    </submittedName>
</protein>
<dbReference type="InterPro" id="IPR010819">
    <property type="entry name" value="AGE/CE"/>
</dbReference>
<evidence type="ECO:0000256" key="2">
    <source>
        <dbReference type="ARBA" id="ARBA00023235"/>
    </source>
</evidence>
<dbReference type="OrthoDB" id="280630at2157"/>
<dbReference type="GO" id="GO:0005975">
    <property type="term" value="P:carbohydrate metabolic process"/>
    <property type="evidence" value="ECO:0007669"/>
    <property type="project" value="InterPro"/>
</dbReference>
<dbReference type="KEGG" id="hdf:AArcSl_2439"/>
<dbReference type="RefSeq" id="WP_119819681.1">
    <property type="nucleotide sequence ID" value="NZ_CP025066.1"/>
</dbReference>
<dbReference type="Pfam" id="PF07221">
    <property type="entry name" value="GlcNAc_2-epim"/>
    <property type="match status" value="1"/>
</dbReference>
<dbReference type="Gene3D" id="1.50.10.10">
    <property type="match status" value="1"/>
</dbReference>
<dbReference type="AlphaFoldDB" id="A0A343TLT9"/>
<dbReference type="GO" id="GO:0016853">
    <property type="term" value="F:isomerase activity"/>
    <property type="evidence" value="ECO:0007669"/>
    <property type="project" value="UniProtKB-KW"/>
</dbReference>
<dbReference type="PANTHER" id="PTHR15108">
    <property type="entry name" value="N-ACYLGLUCOSAMINE-2-EPIMERASE"/>
    <property type="match status" value="1"/>
</dbReference>
<accession>A0A343TLT9</accession>
<gene>
    <name evidence="3" type="ORF">AArcSl_2439</name>
</gene>
<keyword evidence="4" id="KW-1185">Reference proteome</keyword>
<dbReference type="EMBL" id="CP025066">
    <property type="protein sequence ID" value="AUX10061.1"/>
    <property type="molecule type" value="Genomic_DNA"/>
</dbReference>
<name>A0A343TLT9_9EURY</name>